<proteinExistence type="predicted"/>
<name>A0A4Y2RXG7_ARAVE</name>
<gene>
    <name evidence="2" type="ORF">AVEN_129946_1</name>
</gene>
<dbReference type="OrthoDB" id="1099063at2759"/>
<reference evidence="2 3" key="1">
    <citation type="journal article" date="2019" name="Sci. Rep.">
        <title>Orb-weaving spider Araneus ventricosus genome elucidates the spidroin gene catalogue.</title>
        <authorList>
            <person name="Kono N."/>
            <person name="Nakamura H."/>
            <person name="Ohtoshi R."/>
            <person name="Moran D.A.P."/>
            <person name="Shinohara A."/>
            <person name="Yoshida Y."/>
            <person name="Fujiwara M."/>
            <person name="Mori M."/>
            <person name="Tomita M."/>
            <person name="Arakawa K."/>
        </authorList>
    </citation>
    <scope>NUCLEOTIDE SEQUENCE [LARGE SCALE GENOMIC DNA]</scope>
</reference>
<comment type="caution">
    <text evidence="2">The sequence shown here is derived from an EMBL/GenBank/DDBJ whole genome shotgun (WGS) entry which is preliminary data.</text>
</comment>
<evidence type="ECO:0000256" key="1">
    <source>
        <dbReference type="SAM" id="MobiDB-lite"/>
    </source>
</evidence>
<organism evidence="2 3">
    <name type="scientific">Araneus ventricosus</name>
    <name type="common">Orbweaver spider</name>
    <name type="synonym">Epeira ventricosa</name>
    <dbReference type="NCBI Taxonomy" id="182803"/>
    <lineage>
        <taxon>Eukaryota</taxon>
        <taxon>Metazoa</taxon>
        <taxon>Ecdysozoa</taxon>
        <taxon>Arthropoda</taxon>
        <taxon>Chelicerata</taxon>
        <taxon>Arachnida</taxon>
        <taxon>Araneae</taxon>
        <taxon>Araneomorphae</taxon>
        <taxon>Entelegynae</taxon>
        <taxon>Araneoidea</taxon>
        <taxon>Araneidae</taxon>
        <taxon>Araneus</taxon>
    </lineage>
</organism>
<evidence type="ECO:0000313" key="3">
    <source>
        <dbReference type="Proteomes" id="UP000499080"/>
    </source>
</evidence>
<accession>A0A4Y2RXG7</accession>
<evidence type="ECO:0000313" key="2">
    <source>
        <dbReference type="EMBL" id="GBN80518.1"/>
    </source>
</evidence>
<sequence>MPRTTPELALLLNLRTTPAGGYFATTYDLACNRPTYTADPHWNRVSNLESSGPETMILPLGHRGCSKREEQSKSRGRIF</sequence>
<keyword evidence="3" id="KW-1185">Reference proteome</keyword>
<dbReference type="EMBL" id="BGPR01018934">
    <property type="protein sequence ID" value="GBN80518.1"/>
    <property type="molecule type" value="Genomic_DNA"/>
</dbReference>
<dbReference type="Proteomes" id="UP000499080">
    <property type="component" value="Unassembled WGS sequence"/>
</dbReference>
<feature type="region of interest" description="Disordered" evidence="1">
    <location>
        <begin position="56"/>
        <end position="79"/>
    </location>
</feature>
<dbReference type="AlphaFoldDB" id="A0A4Y2RXG7"/>
<protein>
    <submittedName>
        <fullName evidence="2">Uncharacterized protein</fullName>
    </submittedName>
</protein>